<name>A0A3D8IGN8_9HELI</name>
<sequence length="94" mass="10697">MGTFSYSNAHIPRLDIKMGRYNSIALGLSFISGKHPLDIISTSSFTYYPNFVIFKDANLKFVQGKYQTDSYTNFVLSAPPTTLEHDVYVCPMRF</sequence>
<accession>A0A3D8IGN8</accession>
<dbReference type="RefSeq" id="WP_115551052.1">
    <property type="nucleotide sequence ID" value="NZ_CAOPYK010000007.1"/>
</dbReference>
<protein>
    <submittedName>
        <fullName evidence="1">Uncharacterized protein</fullName>
    </submittedName>
</protein>
<proteinExistence type="predicted"/>
<dbReference type="Gene3D" id="2.160.10.10">
    <property type="entry name" value="Hexapeptide repeat proteins"/>
    <property type="match status" value="1"/>
</dbReference>
<dbReference type="OrthoDB" id="272049at2"/>
<organism evidence="1 2">
    <name type="scientific">Helicobacter ganmani</name>
    <dbReference type="NCBI Taxonomy" id="60246"/>
    <lineage>
        <taxon>Bacteria</taxon>
        <taxon>Pseudomonadati</taxon>
        <taxon>Campylobacterota</taxon>
        <taxon>Epsilonproteobacteria</taxon>
        <taxon>Campylobacterales</taxon>
        <taxon>Helicobacteraceae</taxon>
        <taxon>Helicobacter</taxon>
    </lineage>
</organism>
<evidence type="ECO:0000313" key="2">
    <source>
        <dbReference type="Proteomes" id="UP000256650"/>
    </source>
</evidence>
<keyword evidence="2" id="KW-1185">Reference proteome</keyword>
<evidence type="ECO:0000313" key="1">
    <source>
        <dbReference type="EMBL" id="RDU63721.1"/>
    </source>
</evidence>
<dbReference type="Proteomes" id="UP000256650">
    <property type="component" value="Unassembled WGS sequence"/>
</dbReference>
<gene>
    <name evidence="1" type="ORF">CQA43_02545</name>
</gene>
<reference evidence="1 2" key="1">
    <citation type="submission" date="2018-04" db="EMBL/GenBank/DDBJ databases">
        <title>Novel Campyloabacter and Helicobacter Species and Strains.</title>
        <authorList>
            <person name="Mannion A.J."/>
            <person name="Shen Z."/>
            <person name="Fox J.G."/>
        </authorList>
    </citation>
    <scope>NUCLEOTIDE SEQUENCE [LARGE SCALE GENOMIC DNA]</scope>
    <source>
        <strain evidence="1 2">MIT 99-5101</strain>
    </source>
</reference>
<comment type="caution">
    <text evidence="1">The sequence shown here is derived from an EMBL/GenBank/DDBJ whole genome shotgun (WGS) entry which is preliminary data.</text>
</comment>
<dbReference type="AlphaFoldDB" id="A0A3D8IGN8"/>
<dbReference type="EMBL" id="NXLS01000002">
    <property type="protein sequence ID" value="RDU63721.1"/>
    <property type="molecule type" value="Genomic_DNA"/>
</dbReference>
<dbReference type="GeneID" id="82535163"/>